<dbReference type="InterPro" id="IPR029069">
    <property type="entry name" value="HotDog_dom_sf"/>
</dbReference>
<organism evidence="1 2">
    <name type="scientific">Actinophytocola xinjiangensis</name>
    <dbReference type="NCBI Taxonomy" id="485602"/>
    <lineage>
        <taxon>Bacteria</taxon>
        <taxon>Bacillati</taxon>
        <taxon>Actinomycetota</taxon>
        <taxon>Actinomycetes</taxon>
        <taxon>Pseudonocardiales</taxon>
        <taxon>Pseudonocardiaceae</taxon>
    </lineage>
</organism>
<dbReference type="Gene3D" id="3.10.129.10">
    <property type="entry name" value="Hotdog Thioesterase"/>
    <property type="match status" value="1"/>
</dbReference>
<protein>
    <recommendedName>
        <fullName evidence="3">3-hydroxyacyl-[acyl-carrier-protein] dehydratase</fullName>
    </recommendedName>
</protein>
<comment type="caution">
    <text evidence="1">The sequence shown here is derived from an EMBL/GenBank/DDBJ whole genome shotgun (WGS) entry which is preliminary data.</text>
</comment>
<evidence type="ECO:0000313" key="2">
    <source>
        <dbReference type="Proteomes" id="UP000185696"/>
    </source>
</evidence>
<accession>A0A7Z1B0D8</accession>
<dbReference type="SUPFAM" id="SSF54637">
    <property type="entry name" value="Thioesterase/thiol ester dehydrase-isomerase"/>
    <property type="match status" value="1"/>
</dbReference>
<name>A0A7Z1B0D8_9PSEU</name>
<gene>
    <name evidence="1" type="ORF">BLA60_02375</name>
</gene>
<sequence length="122" mass="12442">MLLLDEVTGLVTGQRLTATRTAVAGEPWGPAPLVESWCQAAGVLALHGTDPAPGRVLLLGAVHGAELAGAVAPGDVVEHRVTLSRADPGSAVLTGESVVDGRVVLLVRRVVVAVREREAADG</sequence>
<reference evidence="1 2" key="1">
    <citation type="submission" date="2016-12" db="EMBL/GenBank/DDBJ databases">
        <title>The draft genome sequence of Actinophytocola xinjiangensis.</title>
        <authorList>
            <person name="Wang W."/>
            <person name="Yuan L."/>
        </authorList>
    </citation>
    <scope>NUCLEOTIDE SEQUENCE [LARGE SCALE GENOMIC DNA]</scope>
    <source>
        <strain evidence="1 2">CGMCC 4.4663</strain>
    </source>
</reference>
<keyword evidence="2" id="KW-1185">Reference proteome</keyword>
<proteinExistence type="predicted"/>
<evidence type="ECO:0000313" key="1">
    <source>
        <dbReference type="EMBL" id="OLF14514.1"/>
    </source>
</evidence>
<dbReference type="Proteomes" id="UP000185696">
    <property type="component" value="Unassembled WGS sequence"/>
</dbReference>
<dbReference type="AlphaFoldDB" id="A0A7Z1B0D8"/>
<dbReference type="EMBL" id="MSIF01000001">
    <property type="protein sequence ID" value="OLF14514.1"/>
    <property type="molecule type" value="Genomic_DNA"/>
</dbReference>
<evidence type="ECO:0008006" key="3">
    <source>
        <dbReference type="Google" id="ProtNLM"/>
    </source>
</evidence>